<comment type="caution">
    <text evidence="10">The sequence shown here is derived from an EMBL/GenBank/DDBJ whole genome shotgun (WGS) entry which is preliminary data.</text>
</comment>
<dbReference type="EMBL" id="JAHQCR010000063">
    <property type="protein sequence ID" value="MBU9722906.1"/>
    <property type="molecule type" value="Genomic_DNA"/>
</dbReference>
<evidence type="ECO:0000256" key="1">
    <source>
        <dbReference type="ARBA" id="ARBA00005189"/>
    </source>
</evidence>
<evidence type="ECO:0000256" key="8">
    <source>
        <dbReference type="SAM" id="Phobius"/>
    </source>
</evidence>
<evidence type="ECO:0000313" key="10">
    <source>
        <dbReference type="EMBL" id="MBU9722906.1"/>
    </source>
</evidence>
<comment type="similarity">
    <text evidence="2 7">Belongs to the 1-acyl-sn-glycerol-3-phosphate acyltransferase family.</text>
</comment>
<gene>
    <name evidence="10" type="ORF">KS407_15925</name>
</gene>
<keyword evidence="7" id="KW-0594">Phospholipid biosynthesis</keyword>
<keyword evidence="4 7" id="KW-0808">Transferase</keyword>
<proteinExistence type="inferred from homology"/>
<reference evidence="10 11" key="1">
    <citation type="submission" date="2021-06" db="EMBL/GenBank/DDBJ databases">
        <title>Bacillus sp. RD4P76, an endophyte from a halophyte.</title>
        <authorList>
            <person name="Sun J.-Q."/>
        </authorList>
    </citation>
    <scope>NUCLEOTIDE SEQUENCE [LARGE SCALE GENOMIC DNA]</scope>
    <source>
        <strain evidence="10 11">JCM 17098</strain>
    </source>
</reference>
<organism evidence="10 11">
    <name type="scientific">Evansella alkalicola</name>
    <dbReference type="NCBI Taxonomy" id="745819"/>
    <lineage>
        <taxon>Bacteria</taxon>
        <taxon>Bacillati</taxon>
        <taxon>Bacillota</taxon>
        <taxon>Bacilli</taxon>
        <taxon>Bacillales</taxon>
        <taxon>Bacillaceae</taxon>
        <taxon>Evansella</taxon>
    </lineage>
</organism>
<dbReference type="EC" id="2.3.1.51" evidence="7"/>
<keyword evidence="5 7" id="KW-0443">Lipid metabolism</keyword>
<keyword evidence="7" id="KW-1208">Phospholipid metabolism</keyword>
<dbReference type="PANTHER" id="PTHR10434">
    <property type="entry name" value="1-ACYL-SN-GLYCEROL-3-PHOSPHATE ACYLTRANSFERASE"/>
    <property type="match status" value="1"/>
</dbReference>
<sequence length="247" mass="28530">MMRTILWFFYFFAYLIVAIPSLMKATRLRRQGNEKGHEEHVIKVTKNWADFLLRKAGAKVHIHGLENVPDETVLIVSNHQGNFDIPILLSSLNRKIGFISKKEVKKIPLIRTWMEHLDCIFMDRSNRRQAVKSILEGAKKLEQGQDIVIFPEGTRSKGGPVSRFKKGSFKLATRSKATILPITIDGSYRLMEANNNFIKPAEVHVTISKPIRVHQEYPDMDVIQLAEIVQNQIEDQLYHEEQKKRTV</sequence>
<comment type="domain">
    <text evidence="7">The HXXXXD motif is essential for acyltransferase activity and may constitute the binding site for the phosphate moiety of the glycerol-3-phosphate.</text>
</comment>
<dbReference type="PANTHER" id="PTHR10434:SF64">
    <property type="entry name" value="1-ACYL-SN-GLYCEROL-3-PHOSPHATE ACYLTRANSFERASE-RELATED"/>
    <property type="match status" value="1"/>
</dbReference>
<comment type="catalytic activity">
    <reaction evidence="7">
        <text>a 1-acyl-sn-glycero-3-phosphate + an acyl-CoA = a 1,2-diacyl-sn-glycero-3-phosphate + CoA</text>
        <dbReference type="Rhea" id="RHEA:19709"/>
        <dbReference type="ChEBI" id="CHEBI:57287"/>
        <dbReference type="ChEBI" id="CHEBI:57970"/>
        <dbReference type="ChEBI" id="CHEBI:58342"/>
        <dbReference type="ChEBI" id="CHEBI:58608"/>
        <dbReference type="EC" id="2.3.1.51"/>
    </reaction>
</comment>
<name>A0ABS6JWE0_9BACI</name>
<dbReference type="InterPro" id="IPR002123">
    <property type="entry name" value="Plipid/glycerol_acylTrfase"/>
</dbReference>
<dbReference type="Pfam" id="PF01553">
    <property type="entry name" value="Acyltransferase"/>
    <property type="match status" value="1"/>
</dbReference>
<evidence type="ECO:0000256" key="2">
    <source>
        <dbReference type="ARBA" id="ARBA00008655"/>
    </source>
</evidence>
<evidence type="ECO:0000313" key="11">
    <source>
        <dbReference type="Proteomes" id="UP000790580"/>
    </source>
</evidence>
<evidence type="ECO:0000256" key="3">
    <source>
        <dbReference type="ARBA" id="ARBA00022516"/>
    </source>
</evidence>
<keyword evidence="8" id="KW-1133">Transmembrane helix</keyword>
<evidence type="ECO:0000256" key="4">
    <source>
        <dbReference type="ARBA" id="ARBA00022679"/>
    </source>
</evidence>
<feature type="transmembrane region" description="Helical" evidence="8">
    <location>
        <begin position="6"/>
        <end position="23"/>
    </location>
</feature>
<keyword evidence="11" id="KW-1185">Reference proteome</keyword>
<dbReference type="SUPFAM" id="SSF69593">
    <property type="entry name" value="Glycerol-3-phosphate (1)-acyltransferase"/>
    <property type="match status" value="1"/>
</dbReference>
<protein>
    <recommendedName>
        <fullName evidence="7">1-acyl-sn-glycerol-3-phosphate acyltransferase</fullName>
        <ecNumber evidence="7">2.3.1.51</ecNumber>
    </recommendedName>
</protein>
<keyword evidence="6 7" id="KW-0012">Acyltransferase</keyword>
<accession>A0ABS6JWE0</accession>
<dbReference type="SMART" id="SM00563">
    <property type="entry name" value="PlsC"/>
    <property type="match status" value="1"/>
</dbReference>
<evidence type="ECO:0000256" key="5">
    <source>
        <dbReference type="ARBA" id="ARBA00023098"/>
    </source>
</evidence>
<keyword evidence="3 7" id="KW-0444">Lipid biosynthesis</keyword>
<evidence type="ECO:0000256" key="6">
    <source>
        <dbReference type="ARBA" id="ARBA00023315"/>
    </source>
</evidence>
<dbReference type="InterPro" id="IPR004552">
    <property type="entry name" value="AGP_acyltrans"/>
</dbReference>
<keyword evidence="8" id="KW-0472">Membrane</keyword>
<dbReference type="CDD" id="cd07989">
    <property type="entry name" value="LPLAT_AGPAT-like"/>
    <property type="match status" value="1"/>
</dbReference>
<dbReference type="Proteomes" id="UP000790580">
    <property type="component" value="Unassembled WGS sequence"/>
</dbReference>
<evidence type="ECO:0000256" key="7">
    <source>
        <dbReference type="RuleBase" id="RU361267"/>
    </source>
</evidence>
<dbReference type="NCBIfam" id="TIGR00530">
    <property type="entry name" value="AGP_acyltrn"/>
    <property type="match status" value="1"/>
</dbReference>
<comment type="pathway">
    <text evidence="1">Lipid metabolism.</text>
</comment>
<dbReference type="GO" id="GO:0016746">
    <property type="term" value="F:acyltransferase activity"/>
    <property type="evidence" value="ECO:0007669"/>
    <property type="project" value="UniProtKB-KW"/>
</dbReference>
<feature type="domain" description="Phospholipid/glycerol acyltransferase" evidence="9">
    <location>
        <begin position="73"/>
        <end position="187"/>
    </location>
</feature>
<keyword evidence="8" id="KW-0812">Transmembrane</keyword>
<evidence type="ECO:0000259" key="9">
    <source>
        <dbReference type="SMART" id="SM00563"/>
    </source>
</evidence>